<dbReference type="InterPro" id="IPR000719">
    <property type="entry name" value="Prot_kinase_dom"/>
</dbReference>
<evidence type="ECO:0000313" key="2">
    <source>
        <dbReference type="EMBL" id="KYF51996.1"/>
    </source>
</evidence>
<dbReference type="Pfam" id="PF07714">
    <property type="entry name" value="PK_Tyr_Ser-Thr"/>
    <property type="match status" value="1"/>
</dbReference>
<evidence type="ECO:0000259" key="1">
    <source>
        <dbReference type="PROSITE" id="PS50011"/>
    </source>
</evidence>
<name>A0A150P8P0_SORCE</name>
<dbReference type="Proteomes" id="UP000075420">
    <property type="component" value="Unassembled WGS sequence"/>
</dbReference>
<dbReference type="EMBL" id="JELY01002637">
    <property type="protein sequence ID" value="KYF51996.1"/>
    <property type="molecule type" value="Genomic_DNA"/>
</dbReference>
<sequence>MYHRPGMWSEPHRPRRIGRYLLHGPIASGGMAAVHLGRLVGDAGFARTVAIKRLHPQLAEEPEIAESLLDEARIVARIQHPNVVATLDLILAEGEAFL</sequence>
<organism evidence="2 3">
    <name type="scientific">Sorangium cellulosum</name>
    <name type="common">Polyangium cellulosum</name>
    <dbReference type="NCBI Taxonomy" id="56"/>
    <lineage>
        <taxon>Bacteria</taxon>
        <taxon>Pseudomonadati</taxon>
        <taxon>Myxococcota</taxon>
        <taxon>Polyangia</taxon>
        <taxon>Polyangiales</taxon>
        <taxon>Polyangiaceae</taxon>
        <taxon>Sorangium</taxon>
    </lineage>
</organism>
<proteinExistence type="predicted"/>
<dbReference type="PROSITE" id="PS50011">
    <property type="entry name" value="PROTEIN_KINASE_DOM"/>
    <property type="match status" value="1"/>
</dbReference>
<feature type="non-terminal residue" evidence="2">
    <location>
        <position position="98"/>
    </location>
</feature>
<dbReference type="SUPFAM" id="SSF56112">
    <property type="entry name" value="Protein kinase-like (PK-like)"/>
    <property type="match status" value="1"/>
</dbReference>
<dbReference type="GO" id="GO:0004672">
    <property type="term" value="F:protein kinase activity"/>
    <property type="evidence" value="ECO:0007669"/>
    <property type="project" value="InterPro"/>
</dbReference>
<dbReference type="InterPro" id="IPR001245">
    <property type="entry name" value="Ser-Thr/Tyr_kinase_cat_dom"/>
</dbReference>
<protein>
    <recommendedName>
        <fullName evidence="1">Protein kinase domain-containing protein</fullName>
    </recommendedName>
</protein>
<gene>
    <name evidence="2" type="ORF">BE08_13515</name>
</gene>
<dbReference type="Gene3D" id="3.30.200.20">
    <property type="entry name" value="Phosphorylase Kinase, domain 1"/>
    <property type="match status" value="1"/>
</dbReference>
<dbReference type="GO" id="GO:0005524">
    <property type="term" value="F:ATP binding"/>
    <property type="evidence" value="ECO:0007669"/>
    <property type="project" value="InterPro"/>
</dbReference>
<dbReference type="InterPro" id="IPR011009">
    <property type="entry name" value="Kinase-like_dom_sf"/>
</dbReference>
<reference evidence="2 3" key="1">
    <citation type="submission" date="2014-02" db="EMBL/GenBank/DDBJ databases">
        <title>The small core and large imbalanced accessory genome model reveals a collaborative survival strategy of Sorangium cellulosum strains in nature.</title>
        <authorList>
            <person name="Han K."/>
            <person name="Peng R."/>
            <person name="Blom J."/>
            <person name="Li Y.-Z."/>
        </authorList>
    </citation>
    <scope>NUCLEOTIDE SEQUENCE [LARGE SCALE GENOMIC DNA]</scope>
    <source>
        <strain evidence="2 3">So0157-25</strain>
    </source>
</reference>
<evidence type="ECO:0000313" key="3">
    <source>
        <dbReference type="Proteomes" id="UP000075420"/>
    </source>
</evidence>
<accession>A0A150P8P0</accession>
<comment type="caution">
    <text evidence="2">The sequence shown here is derived from an EMBL/GenBank/DDBJ whole genome shotgun (WGS) entry which is preliminary data.</text>
</comment>
<feature type="domain" description="Protein kinase" evidence="1">
    <location>
        <begin position="20"/>
        <end position="98"/>
    </location>
</feature>
<dbReference type="AlphaFoldDB" id="A0A150P8P0"/>